<dbReference type="AlphaFoldDB" id="A0A6G0Y4J8"/>
<name>A0A6G0Y4J8_APHCR</name>
<organism evidence="1 2">
    <name type="scientific">Aphis craccivora</name>
    <name type="common">Cowpea aphid</name>
    <dbReference type="NCBI Taxonomy" id="307492"/>
    <lineage>
        <taxon>Eukaryota</taxon>
        <taxon>Metazoa</taxon>
        <taxon>Ecdysozoa</taxon>
        <taxon>Arthropoda</taxon>
        <taxon>Hexapoda</taxon>
        <taxon>Insecta</taxon>
        <taxon>Pterygota</taxon>
        <taxon>Neoptera</taxon>
        <taxon>Paraneoptera</taxon>
        <taxon>Hemiptera</taxon>
        <taxon>Sternorrhyncha</taxon>
        <taxon>Aphidomorpha</taxon>
        <taxon>Aphidoidea</taxon>
        <taxon>Aphididae</taxon>
        <taxon>Aphidini</taxon>
        <taxon>Aphis</taxon>
        <taxon>Aphis</taxon>
    </lineage>
</organism>
<sequence>MLGEILLYKYDGNLEFRRSPLKTHVVGAHREICWDVHEPHGTLTEESVICKCFLDNFLIVGNKRVFFTPIQYERPHVCISDMNLLSGVSYFSGRFHSLKWRLKIEFLINLERKIKKQRHIYKVGDREIPDYFDHHLHTASLALPCELSAFLGAYLPPIT</sequence>
<accession>A0A6G0Y4J8</accession>
<proteinExistence type="predicted"/>
<dbReference type="OrthoDB" id="10321139at2759"/>
<protein>
    <submittedName>
        <fullName evidence="1">Uncharacterized protein</fullName>
    </submittedName>
</protein>
<evidence type="ECO:0000313" key="2">
    <source>
        <dbReference type="Proteomes" id="UP000478052"/>
    </source>
</evidence>
<gene>
    <name evidence="1" type="ORF">FWK35_00023312</name>
</gene>
<comment type="caution">
    <text evidence="1">The sequence shown here is derived from an EMBL/GenBank/DDBJ whole genome shotgun (WGS) entry which is preliminary data.</text>
</comment>
<dbReference type="EMBL" id="VUJU01006205">
    <property type="protein sequence ID" value="KAF0749158.1"/>
    <property type="molecule type" value="Genomic_DNA"/>
</dbReference>
<evidence type="ECO:0000313" key="1">
    <source>
        <dbReference type="EMBL" id="KAF0749158.1"/>
    </source>
</evidence>
<dbReference type="Proteomes" id="UP000478052">
    <property type="component" value="Unassembled WGS sequence"/>
</dbReference>
<reference evidence="1 2" key="1">
    <citation type="submission" date="2019-08" db="EMBL/GenBank/DDBJ databases">
        <title>Whole genome of Aphis craccivora.</title>
        <authorList>
            <person name="Voronova N.V."/>
            <person name="Shulinski R.S."/>
            <person name="Bandarenka Y.V."/>
            <person name="Zhorov D.G."/>
            <person name="Warner D."/>
        </authorList>
    </citation>
    <scope>NUCLEOTIDE SEQUENCE [LARGE SCALE GENOMIC DNA]</scope>
    <source>
        <strain evidence="1">180601</strain>
        <tissue evidence="1">Whole Body</tissue>
    </source>
</reference>
<keyword evidence="2" id="KW-1185">Reference proteome</keyword>